<dbReference type="InterPro" id="IPR015424">
    <property type="entry name" value="PyrdxlP-dep_Trfase"/>
</dbReference>
<dbReference type="Gene3D" id="3.90.1150.10">
    <property type="entry name" value="Aspartate Aminotransferase, domain 1"/>
    <property type="match status" value="1"/>
</dbReference>
<reference evidence="10 12" key="1">
    <citation type="submission" date="2016-10" db="EMBL/GenBank/DDBJ databases">
        <title>WGS of isloates from the oral cavity of healthy individuals.</title>
        <authorList>
            <person name="Sharma S."/>
            <person name="Pal V.K."/>
            <person name="Patil P.B."/>
            <person name="Korpole S."/>
            <person name="Grover V."/>
        </authorList>
    </citation>
    <scope>NUCLEOTIDE SEQUENCE [LARGE SCALE GENOMIC DNA]</scope>
    <source>
        <strain evidence="10 12">DISK12</strain>
    </source>
</reference>
<comment type="cofactor">
    <cofactor evidence="1">
        <name>pyridoxal 5'-phosphate</name>
        <dbReference type="ChEBI" id="CHEBI:597326"/>
    </cofactor>
</comment>
<dbReference type="FunFam" id="3.40.640.10:FF:000053">
    <property type="entry name" value="Aminotransferase, class I"/>
    <property type="match status" value="1"/>
</dbReference>
<evidence type="ECO:0000313" key="12">
    <source>
        <dbReference type="Proteomes" id="UP000231914"/>
    </source>
</evidence>
<dbReference type="PANTHER" id="PTHR42790:SF19">
    <property type="entry name" value="KYNURENINE_ALPHA-AMINOADIPATE AMINOTRANSFERASE, MITOCHONDRIAL"/>
    <property type="match status" value="1"/>
</dbReference>
<reference evidence="8" key="4">
    <citation type="submission" date="2023-05" db="EMBL/GenBank/DDBJ databases">
        <title>Cataloging the Phylogenetic Diversity of Human Bladder Bacteria.</title>
        <authorList>
            <person name="Du J."/>
        </authorList>
    </citation>
    <scope>NUCLEOTIDE SEQUENCE</scope>
    <source>
        <strain evidence="8">UMB9226</strain>
    </source>
</reference>
<dbReference type="InterPro" id="IPR015421">
    <property type="entry name" value="PyrdxlP-dep_Trfase_major"/>
</dbReference>
<evidence type="ECO:0000313" key="10">
    <source>
        <dbReference type="EMBL" id="PJZ16538.1"/>
    </source>
</evidence>
<evidence type="ECO:0000256" key="4">
    <source>
        <dbReference type="ARBA" id="ARBA00022576"/>
    </source>
</evidence>
<dbReference type="Proteomes" id="UP000460132">
    <property type="component" value="Unassembled WGS sequence"/>
</dbReference>
<dbReference type="GO" id="GO:0030170">
    <property type="term" value="F:pyridoxal phosphate binding"/>
    <property type="evidence" value="ECO:0007669"/>
    <property type="project" value="InterPro"/>
</dbReference>
<evidence type="ECO:0000313" key="8">
    <source>
        <dbReference type="EMBL" id="MDK6503509.1"/>
    </source>
</evidence>
<reference evidence="9 13" key="3">
    <citation type="submission" date="2020-01" db="EMBL/GenBank/DDBJ databases">
        <title>Vaginal microbiome of pregnant Indian women: Insights into the genome of dominants Lactobacillus species.</title>
        <authorList>
            <person name="Das B."/>
            <person name="Mehta O."/>
            <person name="Ghosh T.S."/>
            <person name="Kothidar A."/>
            <person name="Gowtham M.R."/>
            <person name="Mitra R."/>
            <person name="Kshetrapal P."/>
            <person name="Wadhwa N."/>
            <person name="Thiruvengadam R."/>
            <person name="Nair G.B."/>
            <person name="Bhatnagar S."/>
            <person name="Pore S."/>
        </authorList>
    </citation>
    <scope>NUCLEOTIDE SEQUENCE [LARGE SCALE GENOMIC DNA]</scope>
    <source>
        <strain evidence="9 13">Indica2</strain>
    </source>
</reference>
<evidence type="ECO:0000256" key="1">
    <source>
        <dbReference type="ARBA" id="ARBA00001933"/>
    </source>
</evidence>
<feature type="domain" description="Aminotransferase class I/classII large" evidence="7">
    <location>
        <begin position="42"/>
        <end position="389"/>
    </location>
</feature>
<dbReference type="Proteomes" id="UP000231914">
    <property type="component" value="Unassembled WGS sequence"/>
</dbReference>
<evidence type="ECO:0000313" key="9">
    <source>
        <dbReference type="EMBL" id="MYN53125.1"/>
    </source>
</evidence>
<dbReference type="Gene3D" id="3.40.640.10">
    <property type="entry name" value="Type I PLP-dependent aspartate aminotransferase-like (Major domain)"/>
    <property type="match status" value="1"/>
</dbReference>
<dbReference type="InterPro" id="IPR004839">
    <property type="entry name" value="Aminotransferase_I/II_large"/>
</dbReference>
<dbReference type="CDD" id="cd00609">
    <property type="entry name" value="AAT_like"/>
    <property type="match status" value="1"/>
</dbReference>
<evidence type="ECO:0000256" key="2">
    <source>
        <dbReference type="ARBA" id="ARBA00007441"/>
    </source>
</evidence>
<dbReference type="AlphaFoldDB" id="A0A2I1WHC6"/>
<dbReference type="InterPro" id="IPR050859">
    <property type="entry name" value="Class-I_PLP-dep_aminotransf"/>
</dbReference>
<gene>
    <name evidence="10" type="ORF">BHU41_09570</name>
    <name evidence="9" type="ORF">GTK63_02080</name>
    <name evidence="11" type="ORF">GTO85_09115</name>
    <name evidence="8" type="ORF">QP235_10085</name>
</gene>
<dbReference type="EMBL" id="WWFF01000002">
    <property type="protein sequence ID" value="MYN53125.1"/>
    <property type="molecule type" value="Genomic_DNA"/>
</dbReference>
<evidence type="ECO:0000313" key="13">
    <source>
        <dbReference type="Proteomes" id="UP000460132"/>
    </source>
</evidence>
<keyword evidence="6" id="KW-0663">Pyridoxal phosphate</keyword>
<evidence type="ECO:0000313" key="14">
    <source>
        <dbReference type="Proteomes" id="UP000510660"/>
    </source>
</evidence>
<keyword evidence="5 10" id="KW-0808">Transferase</keyword>
<dbReference type="Proteomes" id="UP000510660">
    <property type="component" value="Chromosome"/>
</dbReference>
<comment type="subunit">
    <text evidence="3">Homodimer.</text>
</comment>
<dbReference type="EMBL" id="MKXG01000147">
    <property type="protein sequence ID" value="PJZ16538.1"/>
    <property type="molecule type" value="Genomic_DNA"/>
</dbReference>
<dbReference type="PANTHER" id="PTHR42790">
    <property type="entry name" value="AMINOTRANSFERASE"/>
    <property type="match status" value="1"/>
</dbReference>
<dbReference type="RefSeq" id="WP_100732952.1">
    <property type="nucleotide sequence ID" value="NZ_CP047415.1"/>
</dbReference>
<dbReference type="InterPro" id="IPR015422">
    <property type="entry name" value="PyrdxlP-dep_Trfase_small"/>
</dbReference>
<dbReference type="GO" id="GO:1901605">
    <property type="term" value="P:alpha-amino acid metabolic process"/>
    <property type="evidence" value="ECO:0007669"/>
    <property type="project" value="TreeGrafter"/>
</dbReference>
<keyword evidence="4 10" id="KW-0032">Aminotransferase</keyword>
<accession>A0A2I1WHC6</accession>
<comment type="similarity">
    <text evidence="2">Belongs to the class-I pyridoxal-phosphate-dependent aminotransferase family.</text>
</comment>
<evidence type="ECO:0000259" key="7">
    <source>
        <dbReference type="Pfam" id="PF00155"/>
    </source>
</evidence>
<evidence type="ECO:0000256" key="3">
    <source>
        <dbReference type="ARBA" id="ARBA00011738"/>
    </source>
</evidence>
<dbReference type="GO" id="GO:0008483">
    <property type="term" value="F:transaminase activity"/>
    <property type="evidence" value="ECO:0007669"/>
    <property type="project" value="UniProtKB-KW"/>
</dbReference>
<reference evidence="11 14" key="2">
    <citation type="submission" date="2020-01" db="EMBL/GenBank/DDBJ databases">
        <title>Complete and circular genome sequences of six lactobacillus isolates from horses.</title>
        <authorList>
            <person name="Hassan H.M."/>
        </authorList>
    </citation>
    <scope>NUCLEOTIDE SEQUENCE [LARGE SCALE GENOMIC DNA]</scope>
    <source>
        <strain evidence="11 14">1D</strain>
    </source>
</reference>
<evidence type="ECO:0000313" key="11">
    <source>
        <dbReference type="EMBL" id="QLL74501.1"/>
    </source>
</evidence>
<dbReference type="Proteomes" id="UP001230300">
    <property type="component" value="Unassembled WGS sequence"/>
</dbReference>
<dbReference type="SUPFAM" id="SSF53383">
    <property type="entry name" value="PLP-dependent transferases"/>
    <property type="match status" value="1"/>
</dbReference>
<evidence type="ECO:0000256" key="6">
    <source>
        <dbReference type="ARBA" id="ARBA00022898"/>
    </source>
</evidence>
<sequence>MLENLFASRVKPDEKSRLVGLFPETHYLDNISFGGGAPEEKLFPVEELKEAYQVAVKRQGAHAFQYHDIRGPEYLRQFLVERAKTLVGIPEVTDDEIMLTAGGQQGIELVAKLLLNKGDAMAVEAPTYVGALAAFDTFEPTYFNVSMEDDGADLTQFELLLKAHPEIKLFYTVPDFHNPTGITMSVAKRKRLVELANKYDFIILEDTPYRDLRYVGKSLPSVKSFDTEGRVIFLSSFSKILTPAFRLGWLVADPVVVQALTKLKLTEDLEVPYLPSATIEYYLQNNDLDEHIQSLRALYQTKMEAMMAAIDRYLPGIKVSHPEGGFFLWLELDQGIDTTKLLWENAVPKQHLVYVPSESFYAHRDRKNGMRINFTGPTYEQIDDGVKRLSKMLVENSRQKEIFVKAK</sequence>
<dbReference type="Pfam" id="PF00155">
    <property type="entry name" value="Aminotran_1_2"/>
    <property type="match status" value="1"/>
</dbReference>
<evidence type="ECO:0000256" key="5">
    <source>
        <dbReference type="ARBA" id="ARBA00022679"/>
    </source>
</evidence>
<organism evidence="10 12">
    <name type="scientific">Lactobacillus crispatus</name>
    <dbReference type="NCBI Taxonomy" id="47770"/>
    <lineage>
        <taxon>Bacteria</taxon>
        <taxon>Bacillati</taxon>
        <taxon>Bacillota</taxon>
        <taxon>Bacilli</taxon>
        <taxon>Lactobacillales</taxon>
        <taxon>Lactobacillaceae</taxon>
        <taxon>Lactobacillus</taxon>
    </lineage>
</organism>
<name>A0A2I1WHC6_9LACO</name>
<dbReference type="EMBL" id="JASOGN010000058">
    <property type="protein sequence ID" value="MDK6503509.1"/>
    <property type="molecule type" value="Genomic_DNA"/>
</dbReference>
<protein>
    <submittedName>
        <fullName evidence="9">Aminotransferase class I/II-fold pyridoxal phosphate-dependent enzyme</fullName>
    </submittedName>
    <submittedName>
        <fullName evidence="10">Aspartate aminotransferase</fullName>
    </submittedName>
    <submittedName>
        <fullName evidence="8">PLP-dependent aminotransferase family protein</fullName>
    </submittedName>
</protein>
<dbReference type="EMBL" id="CP047415">
    <property type="protein sequence ID" value="QLL74501.1"/>
    <property type="molecule type" value="Genomic_DNA"/>
</dbReference>
<proteinExistence type="inferred from homology"/>